<evidence type="ECO:0000313" key="8">
    <source>
        <dbReference type="Proteomes" id="UP000198680"/>
    </source>
</evidence>
<dbReference type="SUPFAM" id="SSF56176">
    <property type="entry name" value="FAD-binding/transporter-associated domain-like"/>
    <property type="match status" value="1"/>
</dbReference>
<name>A0A1G9SWM8_9ACTN</name>
<gene>
    <name evidence="7" type="ORF">SAMN05660642_02383</name>
</gene>
<dbReference type="RefSeq" id="WP_091218162.1">
    <property type="nucleotide sequence ID" value="NZ_FNHE01000005.1"/>
</dbReference>
<dbReference type="EMBL" id="FNHE01000005">
    <property type="protein sequence ID" value="SDM39255.1"/>
    <property type="molecule type" value="Genomic_DNA"/>
</dbReference>
<dbReference type="PROSITE" id="PS51387">
    <property type="entry name" value="FAD_PCMH"/>
    <property type="match status" value="1"/>
</dbReference>
<dbReference type="InterPro" id="IPR012951">
    <property type="entry name" value="BBE"/>
</dbReference>
<keyword evidence="3" id="KW-0285">Flavoprotein</keyword>
<evidence type="ECO:0000313" key="7">
    <source>
        <dbReference type="EMBL" id="SDM39255.1"/>
    </source>
</evidence>
<keyword evidence="8" id="KW-1185">Reference proteome</keyword>
<reference evidence="8" key="1">
    <citation type="submission" date="2016-10" db="EMBL/GenBank/DDBJ databases">
        <authorList>
            <person name="Varghese N."/>
            <person name="Submissions S."/>
        </authorList>
    </citation>
    <scope>NUCLEOTIDE SEQUENCE [LARGE SCALE GENOMIC DNA]</scope>
    <source>
        <strain evidence="8">DSM 45419</strain>
    </source>
</reference>
<dbReference type="InterPro" id="IPR016169">
    <property type="entry name" value="FAD-bd_PCMH_sub2"/>
</dbReference>
<evidence type="ECO:0000256" key="3">
    <source>
        <dbReference type="ARBA" id="ARBA00022630"/>
    </source>
</evidence>
<feature type="domain" description="FAD-binding PCMH-type" evidence="6">
    <location>
        <begin position="36"/>
        <end position="206"/>
    </location>
</feature>
<dbReference type="OrthoDB" id="5169292at2"/>
<dbReference type="PANTHER" id="PTHR42973:SF39">
    <property type="entry name" value="FAD-BINDING PCMH-TYPE DOMAIN-CONTAINING PROTEIN"/>
    <property type="match status" value="1"/>
</dbReference>
<comment type="cofactor">
    <cofactor evidence="1">
        <name>FAD</name>
        <dbReference type="ChEBI" id="CHEBI:57692"/>
    </cofactor>
</comment>
<protein>
    <submittedName>
        <fullName evidence="7">FAD/FMN-containing dehydrogenase</fullName>
    </submittedName>
</protein>
<evidence type="ECO:0000259" key="6">
    <source>
        <dbReference type="PROSITE" id="PS51387"/>
    </source>
</evidence>
<dbReference type="Pfam" id="PF01565">
    <property type="entry name" value="FAD_binding_4"/>
    <property type="match status" value="1"/>
</dbReference>
<keyword evidence="4" id="KW-0274">FAD</keyword>
<keyword evidence="5" id="KW-0560">Oxidoreductase</keyword>
<dbReference type="InterPro" id="IPR036318">
    <property type="entry name" value="FAD-bd_PCMH-like_sf"/>
</dbReference>
<dbReference type="Gene3D" id="3.30.43.10">
    <property type="entry name" value="Uridine Diphospho-n-acetylenolpyruvylglucosamine Reductase, domain 2"/>
    <property type="match status" value="1"/>
</dbReference>
<dbReference type="Gene3D" id="3.30.465.10">
    <property type="match status" value="1"/>
</dbReference>
<dbReference type="InterPro" id="IPR006093">
    <property type="entry name" value="Oxy_OxRdtase_FAD_BS"/>
</dbReference>
<dbReference type="Gene3D" id="3.40.462.20">
    <property type="match status" value="1"/>
</dbReference>
<dbReference type="InterPro" id="IPR016166">
    <property type="entry name" value="FAD-bd_PCMH"/>
</dbReference>
<evidence type="ECO:0000256" key="2">
    <source>
        <dbReference type="ARBA" id="ARBA00005466"/>
    </source>
</evidence>
<evidence type="ECO:0000256" key="5">
    <source>
        <dbReference type="ARBA" id="ARBA00023002"/>
    </source>
</evidence>
<dbReference type="STRING" id="1137991.SAMN05660642_02383"/>
<comment type="similarity">
    <text evidence="2">Belongs to the oxygen-dependent FAD-linked oxidoreductase family.</text>
</comment>
<dbReference type="AlphaFoldDB" id="A0A1G9SWM8"/>
<dbReference type="InterPro" id="IPR006094">
    <property type="entry name" value="Oxid_FAD_bind_N"/>
</dbReference>
<evidence type="ECO:0000256" key="4">
    <source>
        <dbReference type="ARBA" id="ARBA00022827"/>
    </source>
</evidence>
<organism evidence="7 8">
    <name type="scientific">Geodermatophilus siccatus</name>
    <dbReference type="NCBI Taxonomy" id="1137991"/>
    <lineage>
        <taxon>Bacteria</taxon>
        <taxon>Bacillati</taxon>
        <taxon>Actinomycetota</taxon>
        <taxon>Actinomycetes</taxon>
        <taxon>Geodermatophilales</taxon>
        <taxon>Geodermatophilaceae</taxon>
        <taxon>Geodermatophilus</taxon>
    </lineage>
</organism>
<dbReference type="PANTHER" id="PTHR42973">
    <property type="entry name" value="BINDING OXIDOREDUCTASE, PUTATIVE (AFU_ORTHOLOGUE AFUA_1G17690)-RELATED"/>
    <property type="match status" value="1"/>
</dbReference>
<dbReference type="Proteomes" id="UP000198680">
    <property type="component" value="Unassembled WGS sequence"/>
</dbReference>
<dbReference type="GO" id="GO:0071949">
    <property type="term" value="F:FAD binding"/>
    <property type="evidence" value="ECO:0007669"/>
    <property type="project" value="InterPro"/>
</dbReference>
<dbReference type="Pfam" id="PF08031">
    <property type="entry name" value="BBE"/>
    <property type="match status" value="1"/>
</dbReference>
<proteinExistence type="inferred from homology"/>
<evidence type="ECO:0000256" key="1">
    <source>
        <dbReference type="ARBA" id="ARBA00001974"/>
    </source>
</evidence>
<accession>A0A1G9SWM8</accession>
<dbReference type="InterPro" id="IPR016167">
    <property type="entry name" value="FAD-bd_PCMH_sub1"/>
</dbReference>
<sequence length="468" mass="49733">MATPTVQSGIRGFRGEVLRPGDPGYDDARRVFNGMVDREPALIARCTGTDDVVAAVRHARDAGLPLAVHGGGHGVVGHAVCDAGLMLDLRPMNRVQVQPSDGSVRAEGGATWGQFDAATQEHGLAVTGGRVSSTGVGGLTLGSGSGWVERKLGYTCDSLTGAQVVTAAGEVLEVDADHEPDLFWALRGGGGNFGVVTRFDFRAHRLGPVLLGGMLLYRHEDAVDVVRHYREFMAQAPDEVGGGAALLSAPPEPFVPEAARGRPAVGVIVVYAGDVEEGRTVLRPLLEYGSPVVSMVQPMPYTAIQQMLDTAYPAGMRNWWTADFLRELPDEAIEAAATRTAGVPSPLTQVILVPGGGAPARVTPDATAFDLRDAPWNVHFLSMWPDPADDERNIAWTRELAGALKPYAAAGAYLNFLGDEGPDRVRAAFGPEKYARLVALKDRYDSDNLFCLNQNIAPSGQVPRPRAG</sequence>
<dbReference type="PROSITE" id="PS00862">
    <property type="entry name" value="OX2_COVAL_FAD"/>
    <property type="match status" value="1"/>
</dbReference>
<dbReference type="GO" id="GO:0016491">
    <property type="term" value="F:oxidoreductase activity"/>
    <property type="evidence" value="ECO:0007669"/>
    <property type="project" value="UniProtKB-KW"/>
</dbReference>
<dbReference type="InterPro" id="IPR050416">
    <property type="entry name" value="FAD-linked_Oxidoreductase"/>
</dbReference>